<reference evidence="2 3" key="1">
    <citation type="journal article" date="2019" name="Int. J. Syst. Evol. Microbiol.">
        <title>The Global Catalogue of Microorganisms (GCM) 10K type strain sequencing project: providing services to taxonomists for standard genome sequencing and annotation.</title>
        <authorList>
            <consortium name="The Broad Institute Genomics Platform"/>
            <consortium name="The Broad Institute Genome Sequencing Center for Infectious Disease"/>
            <person name="Wu L."/>
            <person name="Ma J."/>
        </authorList>
    </citation>
    <scope>NUCLEOTIDE SEQUENCE [LARGE SCALE GENOMIC DNA]</scope>
    <source>
        <strain evidence="2 3">JCM 4788</strain>
    </source>
</reference>
<comment type="caution">
    <text evidence="2">The sequence shown here is derived from an EMBL/GenBank/DDBJ whole genome shotgun (WGS) entry which is preliminary data.</text>
</comment>
<evidence type="ECO:0000313" key="3">
    <source>
        <dbReference type="Proteomes" id="UP001500879"/>
    </source>
</evidence>
<protein>
    <recommendedName>
        <fullName evidence="1">DUF397 domain-containing protein</fullName>
    </recommendedName>
</protein>
<feature type="domain" description="DUF397" evidence="1">
    <location>
        <begin position="11"/>
        <end position="64"/>
    </location>
</feature>
<accession>A0ABN0Z6R6</accession>
<evidence type="ECO:0000259" key="1">
    <source>
        <dbReference type="Pfam" id="PF04149"/>
    </source>
</evidence>
<dbReference type="EMBL" id="BAAABX010000081">
    <property type="protein sequence ID" value="GAA0435234.1"/>
    <property type="molecule type" value="Genomic_DNA"/>
</dbReference>
<sequence>MSTERTDLALAAWRKSTYSNAEDEDCVEITDQFPGEVPIRDSKSPDGPAIVVRSAPWAAFVNALATAAIPSG</sequence>
<dbReference type="RefSeq" id="WP_344032243.1">
    <property type="nucleotide sequence ID" value="NZ_BAAABX010000081.1"/>
</dbReference>
<organism evidence="2 3">
    <name type="scientific">Streptomyces luteireticuli</name>
    <dbReference type="NCBI Taxonomy" id="173858"/>
    <lineage>
        <taxon>Bacteria</taxon>
        <taxon>Bacillati</taxon>
        <taxon>Actinomycetota</taxon>
        <taxon>Actinomycetes</taxon>
        <taxon>Kitasatosporales</taxon>
        <taxon>Streptomycetaceae</taxon>
        <taxon>Streptomyces</taxon>
    </lineage>
</organism>
<evidence type="ECO:0000313" key="2">
    <source>
        <dbReference type="EMBL" id="GAA0435234.1"/>
    </source>
</evidence>
<dbReference type="Proteomes" id="UP001500879">
    <property type="component" value="Unassembled WGS sequence"/>
</dbReference>
<dbReference type="InterPro" id="IPR007278">
    <property type="entry name" value="DUF397"/>
</dbReference>
<proteinExistence type="predicted"/>
<dbReference type="Pfam" id="PF04149">
    <property type="entry name" value="DUF397"/>
    <property type="match status" value="1"/>
</dbReference>
<name>A0ABN0Z6R6_9ACTN</name>
<gene>
    <name evidence="2" type="ORF">GCM10010357_65900</name>
</gene>
<keyword evidence="3" id="KW-1185">Reference proteome</keyword>